<feature type="domain" description="FecR N-terminal" evidence="1">
    <location>
        <begin position="5"/>
        <end position="35"/>
    </location>
</feature>
<accession>W8X9I3</accession>
<organism evidence="2 3">
    <name type="scientific">Castellaniella defragrans (strain DSM 12143 / CCUG 39792 / 65Phen)</name>
    <name type="common">Alcaligenes defragrans</name>
    <dbReference type="NCBI Taxonomy" id="1437824"/>
    <lineage>
        <taxon>Bacteria</taxon>
        <taxon>Pseudomonadati</taxon>
        <taxon>Pseudomonadota</taxon>
        <taxon>Betaproteobacteria</taxon>
        <taxon>Burkholderiales</taxon>
        <taxon>Alcaligenaceae</taxon>
        <taxon>Castellaniella</taxon>
    </lineage>
</organism>
<sequence>MRGKSEGMDEAERRRFEAWLRASSEHAREYRRAQGLRD</sequence>
<evidence type="ECO:0000313" key="3">
    <source>
        <dbReference type="Proteomes" id="UP000019805"/>
    </source>
</evidence>
<evidence type="ECO:0000313" key="2">
    <source>
        <dbReference type="EMBL" id="CDM24875.1"/>
    </source>
</evidence>
<protein>
    <recommendedName>
        <fullName evidence="1">FecR N-terminal domain-containing protein</fullName>
    </recommendedName>
</protein>
<dbReference type="AlphaFoldDB" id="W8X9I3"/>
<dbReference type="Proteomes" id="UP000019805">
    <property type="component" value="Chromosome"/>
</dbReference>
<dbReference type="KEGG" id="cdn:BN940_12091"/>
<dbReference type="STRING" id="1437824.BN940_12091"/>
<dbReference type="Pfam" id="PF16220">
    <property type="entry name" value="DUF4880"/>
    <property type="match status" value="1"/>
</dbReference>
<gene>
    <name evidence="2" type="ORF">BN940_12091</name>
</gene>
<name>W8X9I3_CASD6</name>
<evidence type="ECO:0000259" key="1">
    <source>
        <dbReference type="Pfam" id="PF16220"/>
    </source>
</evidence>
<proteinExistence type="predicted"/>
<dbReference type="InterPro" id="IPR032623">
    <property type="entry name" value="FecR_N"/>
</dbReference>
<reference evidence="2 3" key="1">
    <citation type="journal article" date="2014" name="BMC Microbiol.">
        <title>The oxygen-independent metabolism of cyclic monoterpenes in Castellaniella defragrans 65Phen.</title>
        <authorList>
            <person name="Petasch J."/>
            <person name="Disch E.M."/>
            <person name="Markert S."/>
            <person name="Becher D."/>
            <person name="Schweder T."/>
            <person name="Huttel B."/>
            <person name="Reinhardt R."/>
            <person name="Harder J."/>
        </authorList>
    </citation>
    <scope>NUCLEOTIDE SEQUENCE [LARGE SCALE GENOMIC DNA]</scope>
    <source>
        <strain evidence="2">65Phen</strain>
    </source>
</reference>
<keyword evidence="3" id="KW-1185">Reference proteome</keyword>
<dbReference type="RefSeq" id="WP_084330659.1">
    <property type="nucleotide sequence ID" value="NZ_HG916765.1"/>
</dbReference>
<dbReference type="EMBL" id="HG916765">
    <property type="protein sequence ID" value="CDM24875.1"/>
    <property type="molecule type" value="Genomic_DNA"/>
</dbReference>
<dbReference type="HOGENOM" id="CLU_3326170_0_0_4"/>